<proteinExistence type="predicted"/>
<keyword evidence="5" id="KW-0489">Methyltransferase</keyword>
<dbReference type="GO" id="GO:0003871">
    <property type="term" value="F:5-methyltetrahydropteroyltriglutamate-homocysteine S-methyltransferase activity"/>
    <property type="evidence" value="ECO:0007669"/>
    <property type="project" value="InterPro"/>
</dbReference>
<dbReference type="GO" id="GO:0008270">
    <property type="term" value="F:zinc ion binding"/>
    <property type="evidence" value="ECO:0007669"/>
    <property type="project" value="InterPro"/>
</dbReference>
<evidence type="ECO:0000313" key="6">
    <source>
        <dbReference type="Proteomes" id="UP001378188"/>
    </source>
</evidence>
<evidence type="ECO:0000256" key="1">
    <source>
        <dbReference type="ARBA" id="ARBA00001947"/>
    </source>
</evidence>
<evidence type="ECO:0000259" key="4">
    <source>
        <dbReference type="Pfam" id="PF01717"/>
    </source>
</evidence>
<dbReference type="Proteomes" id="UP001378188">
    <property type="component" value="Unassembled WGS sequence"/>
</dbReference>
<dbReference type="PANTHER" id="PTHR30519">
    <property type="entry name" value="5-METHYLTETRAHYDROPTEROYLTRIGLUTAMATE--HOMOCYSTEINE METHYLTRANSFERASE"/>
    <property type="match status" value="1"/>
</dbReference>
<organism evidence="5 6">
    <name type="scientific">Microbaculum marinum</name>
    <dbReference type="NCBI Taxonomy" id="1764581"/>
    <lineage>
        <taxon>Bacteria</taxon>
        <taxon>Pseudomonadati</taxon>
        <taxon>Pseudomonadota</taxon>
        <taxon>Alphaproteobacteria</taxon>
        <taxon>Hyphomicrobiales</taxon>
        <taxon>Tepidamorphaceae</taxon>
        <taxon>Microbaculum</taxon>
    </lineage>
</organism>
<dbReference type="Pfam" id="PF01717">
    <property type="entry name" value="Meth_synt_2"/>
    <property type="match status" value="1"/>
</dbReference>
<keyword evidence="3" id="KW-0862">Zinc</keyword>
<dbReference type="AlphaFoldDB" id="A0AAW9S5S7"/>
<gene>
    <name evidence="5" type="ORF">V3328_25855</name>
</gene>
<dbReference type="EC" id="2.1.1.13" evidence="5"/>
<dbReference type="GO" id="GO:0008705">
    <property type="term" value="F:methionine synthase activity"/>
    <property type="evidence" value="ECO:0007669"/>
    <property type="project" value="UniProtKB-EC"/>
</dbReference>
<comment type="caution">
    <text evidence="5">The sequence shown here is derived from an EMBL/GenBank/DDBJ whole genome shotgun (WGS) entry which is preliminary data.</text>
</comment>
<keyword evidence="6" id="KW-1185">Reference proteome</keyword>
<feature type="domain" description="Cobalamin-independent methionine synthase MetE C-terminal/archaeal" evidence="4">
    <location>
        <begin position="7"/>
        <end position="333"/>
    </location>
</feature>
<keyword evidence="5" id="KW-0808">Transferase</keyword>
<evidence type="ECO:0000313" key="5">
    <source>
        <dbReference type="EMBL" id="MEJ8574926.1"/>
    </source>
</evidence>
<name>A0AAW9S5S7_9HYPH</name>
<dbReference type="GO" id="GO:0032259">
    <property type="term" value="P:methylation"/>
    <property type="evidence" value="ECO:0007669"/>
    <property type="project" value="UniProtKB-KW"/>
</dbReference>
<dbReference type="InterPro" id="IPR002629">
    <property type="entry name" value="Met_Synth_C/arc"/>
</dbReference>
<accession>A0AAW9S5S7</accession>
<evidence type="ECO:0000256" key="2">
    <source>
        <dbReference type="ARBA" id="ARBA00022723"/>
    </source>
</evidence>
<reference evidence="5 6" key="1">
    <citation type="submission" date="2024-02" db="EMBL/GenBank/DDBJ databases">
        <title>Genome analysis and characterization of Microbaculum marinisediminis sp. nov., isolated from marine sediment.</title>
        <authorList>
            <person name="Du Z.-J."/>
            <person name="Ye Y.-Q."/>
            <person name="Zhang Z.-R."/>
            <person name="Yuan S.-M."/>
            <person name="Zhang X.-Y."/>
        </authorList>
    </citation>
    <scope>NUCLEOTIDE SEQUENCE [LARGE SCALE GENOMIC DNA]</scope>
    <source>
        <strain evidence="5 6">SDUM1044001</strain>
    </source>
</reference>
<dbReference type="CDD" id="cd03311">
    <property type="entry name" value="CIMS_C_terminal_like"/>
    <property type="match status" value="1"/>
</dbReference>
<dbReference type="EMBL" id="JAZHOF010000015">
    <property type="protein sequence ID" value="MEJ8574926.1"/>
    <property type="molecule type" value="Genomic_DNA"/>
</dbReference>
<dbReference type="Gene3D" id="3.20.20.210">
    <property type="match status" value="1"/>
</dbReference>
<protein>
    <submittedName>
        <fullName evidence="5">Methionine synthase</fullName>
        <ecNumber evidence="5">2.1.1.13</ecNumber>
    </submittedName>
</protein>
<dbReference type="InterPro" id="IPR038071">
    <property type="entry name" value="UROD/MetE-like_sf"/>
</dbReference>
<dbReference type="RefSeq" id="WP_340332626.1">
    <property type="nucleotide sequence ID" value="NZ_JAZHOF010000015.1"/>
</dbReference>
<evidence type="ECO:0000256" key="3">
    <source>
        <dbReference type="ARBA" id="ARBA00022833"/>
    </source>
</evidence>
<sequence>MTAAQLFQTTVAGSLPKPFWLAEPEKLWPAWRHRGAEREAAQRDAALVWLKEQEDAGIDIVSDGEQFRTHFVHGFLEHIGGIDWERKTRMGIRDNRYVVDVPTVTSAVARTKPVHVGEARFVRVHTTRALKWTLPGPMTICDTIADSHYGSRADMAMAFAEVLNEEARDLEAAGVDVIQFDEPAFNVFMDDVKDWGIAALERAARGLTCRTAVHICYGYGIEANTEWKKTLGSVWRQYEEIFPAINASRIDQVSLECAGSHVPVSLIGLLEDKEILVGAIDVATNRVETAEEVAATIREALRHADAGRIQPCTNCGMAPMPRDVAVGKLKALAAGAAIVCTETG</sequence>
<dbReference type="NCBIfam" id="NF006589">
    <property type="entry name" value="PRK09121.1"/>
    <property type="match status" value="1"/>
</dbReference>
<comment type="cofactor">
    <cofactor evidence="1">
        <name>Zn(2+)</name>
        <dbReference type="ChEBI" id="CHEBI:29105"/>
    </cofactor>
</comment>
<keyword evidence="2" id="KW-0479">Metal-binding</keyword>
<dbReference type="SUPFAM" id="SSF51726">
    <property type="entry name" value="UROD/MetE-like"/>
    <property type="match status" value="1"/>
</dbReference>